<dbReference type="Pfam" id="PF05140">
    <property type="entry name" value="ResB"/>
    <property type="match status" value="1"/>
</dbReference>
<evidence type="ECO:0000256" key="1">
    <source>
        <dbReference type="ARBA" id="ARBA00004141"/>
    </source>
</evidence>
<dbReference type="PANTHER" id="PTHR31566:SF0">
    <property type="entry name" value="CYTOCHROME C BIOGENESIS PROTEIN CCS1, CHLOROPLASTIC"/>
    <property type="match status" value="1"/>
</dbReference>
<dbReference type="GO" id="GO:0017004">
    <property type="term" value="P:cytochrome complex assembly"/>
    <property type="evidence" value="ECO:0007669"/>
    <property type="project" value="UniProtKB-KW"/>
</dbReference>
<dbReference type="RefSeq" id="WP_240984062.1">
    <property type="nucleotide sequence ID" value="NZ_CDGJ01000068.1"/>
</dbReference>
<feature type="transmembrane region" description="Helical" evidence="6">
    <location>
        <begin position="368"/>
        <end position="386"/>
    </location>
</feature>
<feature type="transmembrane region" description="Helical" evidence="6">
    <location>
        <begin position="21"/>
        <end position="42"/>
    </location>
</feature>
<evidence type="ECO:0000313" key="10">
    <source>
        <dbReference type="Proteomes" id="UP001071230"/>
    </source>
</evidence>
<organism evidence="8">
    <name type="scientific">Acididesulfobacillus acetoxydans</name>
    <dbReference type="NCBI Taxonomy" id="1561005"/>
    <lineage>
        <taxon>Bacteria</taxon>
        <taxon>Bacillati</taxon>
        <taxon>Bacillota</taxon>
        <taxon>Clostridia</taxon>
        <taxon>Eubacteriales</taxon>
        <taxon>Peptococcaceae</taxon>
        <taxon>Acididesulfobacillus</taxon>
    </lineage>
</organism>
<dbReference type="Proteomes" id="UP000836597">
    <property type="component" value="Chromosome"/>
</dbReference>
<dbReference type="PANTHER" id="PTHR31566">
    <property type="entry name" value="CYTOCHROME C BIOGENESIS PROTEIN CCS1, CHLOROPLASTIC"/>
    <property type="match status" value="1"/>
</dbReference>
<keyword evidence="10" id="KW-1185">Reference proteome</keyword>
<dbReference type="Proteomes" id="UP001071230">
    <property type="component" value="Unassembled WGS sequence"/>
</dbReference>
<reference evidence="9" key="1">
    <citation type="submission" date="2014-11" db="EMBL/GenBank/DDBJ databases">
        <authorList>
            <person name="Hornung B.V."/>
        </authorList>
    </citation>
    <scope>NUCLEOTIDE SEQUENCE</scope>
    <source>
        <strain evidence="9">INE</strain>
    </source>
</reference>
<dbReference type="EMBL" id="LR746496">
    <property type="protein sequence ID" value="CAA7600377.1"/>
    <property type="molecule type" value="Genomic_DNA"/>
</dbReference>
<dbReference type="AlphaFoldDB" id="A0A8S0XVJ1"/>
<dbReference type="GO" id="GO:0016020">
    <property type="term" value="C:membrane"/>
    <property type="evidence" value="ECO:0007669"/>
    <property type="project" value="UniProtKB-SubCell"/>
</dbReference>
<feature type="transmembrane region" description="Helical" evidence="6">
    <location>
        <begin position="156"/>
        <end position="177"/>
    </location>
</feature>
<evidence type="ECO:0000259" key="7">
    <source>
        <dbReference type="Pfam" id="PF05140"/>
    </source>
</evidence>
<evidence type="ECO:0000256" key="3">
    <source>
        <dbReference type="ARBA" id="ARBA00022748"/>
    </source>
</evidence>
<keyword evidence="2 6" id="KW-0812">Transmembrane</keyword>
<feature type="transmembrane region" description="Helical" evidence="6">
    <location>
        <begin position="68"/>
        <end position="86"/>
    </location>
</feature>
<keyword evidence="3" id="KW-0201">Cytochrome c-type biogenesis</keyword>
<protein>
    <submittedName>
        <fullName evidence="9">ResB protein</fullName>
    </submittedName>
    <submittedName>
        <fullName evidence="8">ResB-like family</fullName>
    </submittedName>
</protein>
<name>A0A8S0XVJ1_9FIRM</name>
<comment type="subcellular location">
    <subcellularLocation>
        <location evidence="1">Membrane</location>
        <topology evidence="1">Multi-pass membrane protein</topology>
    </subcellularLocation>
</comment>
<keyword evidence="5 6" id="KW-0472">Membrane</keyword>
<accession>A0A8S0XVJ1</accession>
<sequence length="430" mass="47841">MERETRTGWGLVEEWLTSMKLGLVLLGIIAITAGLGTFIPQFDQSPQEALKVAQLWQTLGFTQIYSTFWFRFLLGLLCLNLVACSLRRFHGIYGRVFRPRPPGTAGELPAKIRTEIRGDYHVLQDSVQRTLAHKGFRLTEQETETGWSFLGLRRRWGYWGSFVTHMAFVILVLGAFMSSLLGAKGYFMVGAGSTLSLQSIMTEGRVGQNFNVRVNSAEKKYLPNGQLDNWYTNLSLISLGGRVLVRKTISVNHPLTYKGITFYQSDYTSGVRLTADVRGSKQEVLLSEQSDYYNVPGTELYFMVAQIAGSEQKPQMLYGVYNNNGQTVQQGTLSKGQTASIQGKYKMTLDGYAPFTGIQVKKDPGVGVVWLGSALLLVGLFLSFYWRPSRVAGVLSRVEETEEGILALGMTAGKDTESFLSKMRKSSGDV</sequence>
<dbReference type="KEGG" id="aacx:DEACI_1030"/>
<reference evidence="8" key="2">
    <citation type="submission" date="2020-01" db="EMBL/GenBank/DDBJ databases">
        <authorList>
            <person name="Hornung B."/>
        </authorList>
    </citation>
    <scope>NUCLEOTIDE SEQUENCE</scope>
    <source>
        <strain evidence="8">PacBioINE</strain>
    </source>
</reference>
<evidence type="ECO:0000256" key="5">
    <source>
        <dbReference type="ARBA" id="ARBA00023136"/>
    </source>
</evidence>
<gene>
    <name evidence="8" type="ORF">DEACI_1030</name>
    <name evidence="9" type="ORF">DEACI_2369</name>
</gene>
<evidence type="ECO:0000256" key="6">
    <source>
        <dbReference type="SAM" id="Phobius"/>
    </source>
</evidence>
<feature type="domain" description="ResB-like" evidence="7">
    <location>
        <begin position="19"/>
        <end position="344"/>
    </location>
</feature>
<proteinExistence type="predicted"/>
<keyword evidence="4 6" id="KW-1133">Transmembrane helix</keyword>
<dbReference type="EMBL" id="CDGJ01000068">
    <property type="protein sequence ID" value="CEJ07899.1"/>
    <property type="molecule type" value="Genomic_DNA"/>
</dbReference>
<evidence type="ECO:0000313" key="9">
    <source>
        <dbReference type="EMBL" id="CEJ07899.1"/>
    </source>
</evidence>
<evidence type="ECO:0000313" key="8">
    <source>
        <dbReference type="EMBL" id="CAA7600377.1"/>
    </source>
</evidence>
<dbReference type="InterPro" id="IPR023494">
    <property type="entry name" value="Cyt_c_bgen_Ccs1/CcsB/ResB"/>
</dbReference>
<evidence type="ECO:0000256" key="2">
    <source>
        <dbReference type="ARBA" id="ARBA00022692"/>
    </source>
</evidence>
<dbReference type="InterPro" id="IPR007816">
    <property type="entry name" value="ResB-like_domain"/>
</dbReference>
<evidence type="ECO:0000256" key="4">
    <source>
        <dbReference type="ARBA" id="ARBA00022989"/>
    </source>
</evidence>